<protein>
    <recommendedName>
        <fullName evidence="4 5">Flagellar hook-basal body complex protein FliE</fullName>
    </recommendedName>
</protein>
<dbReference type="Pfam" id="PF02049">
    <property type="entry name" value="FliE"/>
    <property type="match status" value="1"/>
</dbReference>
<dbReference type="PANTHER" id="PTHR34653">
    <property type="match status" value="1"/>
</dbReference>
<dbReference type="PANTHER" id="PTHR34653:SF1">
    <property type="entry name" value="FLAGELLAR HOOK-BASAL BODY COMPLEX PROTEIN FLIE"/>
    <property type="match status" value="1"/>
</dbReference>
<comment type="subcellular location">
    <subcellularLocation>
        <location evidence="1 4">Bacterial flagellum basal body</location>
    </subcellularLocation>
</comment>
<dbReference type="GO" id="GO:0071973">
    <property type="term" value="P:bacterial-type flagellum-dependent cell motility"/>
    <property type="evidence" value="ECO:0007669"/>
    <property type="project" value="InterPro"/>
</dbReference>
<evidence type="ECO:0000256" key="1">
    <source>
        <dbReference type="ARBA" id="ARBA00004117"/>
    </source>
</evidence>
<evidence type="ECO:0000256" key="5">
    <source>
        <dbReference type="NCBIfam" id="TIGR00205"/>
    </source>
</evidence>
<keyword evidence="8" id="KW-1185">Reference proteome</keyword>
<comment type="similarity">
    <text evidence="2 4">Belongs to the FliE family.</text>
</comment>
<proteinExistence type="inferred from homology"/>
<reference evidence="7 8" key="1">
    <citation type="submission" date="2016-11" db="EMBL/GenBank/DDBJ databases">
        <title>Study of marine rhodopsin-containing bacteria.</title>
        <authorList>
            <person name="Yoshizawa S."/>
            <person name="Kumagai Y."/>
            <person name="Kogure K."/>
        </authorList>
    </citation>
    <scope>NUCLEOTIDE SEQUENCE [LARGE SCALE GENOMIC DNA]</scope>
    <source>
        <strain evidence="7 8">SAORIC-28</strain>
    </source>
</reference>
<dbReference type="OrthoDB" id="285952at2"/>
<comment type="caution">
    <text evidence="7">The sequence shown here is derived from an EMBL/GenBank/DDBJ whole genome shotgun (WGS) entry which is preliminary data.</text>
</comment>
<evidence type="ECO:0000256" key="2">
    <source>
        <dbReference type="ARBA" id="ARBA00009272"/>
    </source>
</evidence>
<name>A0A271IX01_9BACT</name>
<dbReference type="GO" id="GO:0005198">
    <property type="term" value="F:structural molecule activity"/>
    <property type="evidence" value="ECO:0007669"/>
    <property type="project" value="UniProtKB-UniRule"/>
</dbReference>
<evidence type="ECO:0000256" key="4">
    <source>
        <dbReference type="HAMAP-Rule" id="MF_00724"/>
    </source>
</evidence>
<accession>A0A271IX01</accession>
<dbReference type="RefSeq" id="WP_095509415.1">
    <property type="nucleotide sequence ID" value="NZ_MQWD01000001.1"/>
</dbReference>
<feature type="region of interest" description="Disordered" evidence="6">
    <location>
        <begin position="1"/>
        <end position="36"/>
    </location>
</feature>
<dbReference type="GO" id="GO:0003774">
    <property type="term" value="F:cytoskeletal motor activity"/>
    <property type="evidence" value="ECO:0007669"/>
    <property type="project" value="InterPro"/>
</dbReference>
<dbReference type="GO" id="GO:0009425">
    <property type="term" value="C:bacterial-type flagellum basal body"/>
    <property type="evidence" value="ECO:0007669"/>
    <property type="project" value="UniProtKB-SubCell"/>
</dbReference>
<evidence type="ECO:0000313" key="8">
    <source>
        <dbReference type="Proteomes" id="UP000216339"/>
    </source>
</evidence>
<evidence type="ECO:0000256" key="3">
    <source>
        <dbReference type="ARBA" id="ARBA00023143"/>
    </source>
</evidence>
<feature type="compositionally biased region" description="Low complexity" evidence="6">
    <location>
        <begin position="20"/>
        <end position="34"/>
    </location>
</feature>
<dbReference type="EMBL" id="MQWD01000001">
    <property type="protein sequence ID" value="PAP75771.1"/>
    <property type="molecule type" value="Genomic_DNA"/>
</dbReference>
<keyword evidence="7" id="KW-0966">Cell projection</keyword>
<dbReference type="NCBIfam" id="TIGR00205">
    <property type="entry name" value="fliE"/>
    <property type="match status" value="1"/>
</dbReference>
<organism evidence="7 8">
    <name type="scientific">Rubrivirga marina</name>
    <dbReference type="NCBI Taxonomy" id="1196024"/>
    <lineage>
        <taxon>Bacteria</taxon>
        <taxon>Pseudomonadati</taxon>
        <taxon>Rhodothermota</taxon>
        <taxon>Rhodothermia</taxon>
        <taxon>Rhodothermales</taxon>
        <taxon>Rubricoccaceae</taxon>
        <taxon>Rubrivirga</taxon>
    </lineage>
</organism>
<evidence type="ECO:0000313" key="7">
    <source>
        <dbReference type="EMBL" id="PAP75771.1"/>
    </source>
</evidence>
<sequence length="105" mass="11229">MTVAAIAARAQGPGTPVRVQSQPSEGTPGPSEGPAFRDTLAQAVDRVDGAQKAADAQVEAFVAGETENVHDVMIALNQAELHFQLLTEVRNKLLDGYQELMRMQV</sequence>
<dbReference type="Proteomes" id="UP000216339">
    <property type="component" value="Unassembled WGS sequence"/>
</dbReference>
<gene>
    <name evidence="4" type="primary">fliE</name>
    <name evidence="7" type="ORF">BSZ37_04610</name>
</gene>
<dbReference type="HAMAP" id="MF_00724">
    <property type="entry name" value="FliE"/>
    <property type="match status" value="1"/>
</dbReference>
<evidence type="ECO:0000256" key="6">
    <source>
        <dbReference type="SAM" id="MobiDB-lite"/>
    </source>
</evidence>
<keyword evidence="7" id="KW-0969">Cilium</keyword>
<keyword evidence="3 4" id="KW-0975">Bacterial flagellum</keyword>
<dbReference type="AlphaFoldDB" id="A0A271IX01"/>
<keyword evidence="7" id="KW-0282">Flagellum</keyword>
<dbReference type="InterPro" id="IPR001624">
    <property type="entry name" value="FliE"/>
</dbReference>
<dbReference type="PRINTS" id="PR01006">
    <property type="entry name" value="FLGHOOKFLIE"/>
</dbReference>